<protein>
    <submittedName>
        <fullName evidence="1">Uncharacterized protein</fullName>
    </submittedName>
</protein>
<dbReference type="AlphaFoldDB" id="A0A0C3PB44"/>
<name>A0A0C3PB44_PHLG1</name>
<dbReference type="HOGENOM" id="CLU_1835866_0_0_1"/>
<keyword evidence="2" id="KW-1185">Reference proteome</keyword>
<reference evidence="1 2" key="1">
    <citation type="journal article" date="2014" name="PLoS Genet.">
        <title>Analysis of the Phlebiopsis gigantea genome, transcriptome and secretome provides insight into its pioneer colonization strategies of wood.</title>
        <authorList>
            <person name="Hori C."/>
            <person name="Ishida T."/>
            <person name="Igarashi K."/>
            <person name="Samejima M."/>
            <person name="Suzuki H."/>
            <person name="Master E."/>
            <person name="Ferreira P."/>
            <person name="Ruiz-Duenas F.J."/>
            <person name="Held B."/>
            <person name="Canessa P."/>
            <person name="Larrondo L.F."/>
            <person name="Schmoll M."/>
            <person name="Druzhinina I.S."/>
            <person name="Kubicek C.P."/>
            <person name="Gaskell J.A."/>
            <person name="Kersten P."/>
            <person name="St John F."/>
            <person name="Glasner J."/>
            <person name="Sabat G."/>
            <person name="Splinter BonDurant S."/>
            <person name="Syed K."/>
            <person name="Yadav J."/>
            <person name="Mgbeahuruike A.C."/>
            <person name="Kovalchuk A."/>
            <person name="Asiegbu F.O."/>
            <person name="Lackner G."/>
            <person name="Hoffmeister D."/>
            <person name="Rencoret J."/>
            <person name="Gutierrez A."/>
            <person name="Sun H."/>
            <person name="Lindquist E."/>
            <person name="Barry K."/>
            <person name="Riley R."/>
            <person name="Grigoriev I.V."/>
            <person name="Henrissat B."/>
            <person name="Kues U."/>
            <person name="Berka R.M."/>
            <person name="Martinez A.T."/>
            <person name="Covert S.F."/>
            <person name="Blanchette R.A."/>
            <person name="Cullen D."/>
        </authorList>
    </citation>
    <scope>NUCLEOTIDE SEQUENCE [LARGE SCALE GENOMIC DNA]</scope>
    <source>
        <strain evidence="1 2">11061_1 CR5-6</strain>
    </source>
</reference>
<dbReference type="Proteomes" id="UP000053257">
    <property type="component" value="Unassembled WGS sequence"/>
</dbReference>
<evidence type="ECO:0000313" key="1">
    <source>
        <dbReference type="EMBL" id="KIP02133.1"/>
    </source>
</evidence>
<organism evidence="1 2">
    <name type="scientific">Phlebiopsis gigantea (strain 11061_1 CR5-6)</name>
    <name type="common">White-rot fungus</name>
    <name type="synonym">Peniophora gigantea</name>
    <dbReference type="NCBI Taxonomy" id="745531"/>
    <lineage>
        <taxon>Eukaryota</taxon>
        <taxon>Fungi</taxon>
        <taxon>Dikarya</taxon>
        <taxon>Basidiomycota</taxon>
        <taxon>Agaricomycotina</taxon>
        <taxon>Agaricomycetes</taxon>
        <taxon>Polyporales</taxon>
        <taxon>Phanerochaetaceae</taxon>
        <taxon>Phlebiopsis</taxon>
    </lineage>
</organism>
<sequence>MSMTTDGYRITSLLSRYPKHWTISNNTSFELAVEAEHCQGLLRRFKTSCVVSRGIRSTARLVWVYSALCRSVLSFEHNAWRCKYATLKITLFKLDSKFIRPTSLRPHEEDPSTIDIDCVPGLEPSKPAACISSIIARPLS</sequence>
<gene>
    <name evidence="1" type="ORF">PHLGIDRAFT_309499</name>
</gene>
<accession>A0A0C3PB44</accession>
<dbReference type="EMBL" id="KN840700">
    <property type="protein sequence ID" value="KIP02133.1"/>
    <property type="molecule type" value="Genomic_DNA"/>
</dbReference>
<evidence type="ECO:0000313" key="2">
    <source>
        <dbReference type="Proteomes" id="UP000053257"/>
    </source>
</evidence>
<proteinExistence type="predicted"/>